<dbReference type="EMBL" id="NGJZ01000002">
    <property type="protein sequence ID" value="RSU07224.1"/>
    <property type="molecule type" value="Genomic_DNA"/>
</dbReference>
<dbReference type="Gene3D" id="3.40.1350.140">
    <property type="entry name" value="MepB-like"/>
    <property type="match status" value="1"/>
</dbReference>
<proteinExistence type="predicted"/>
<gene>
    <name evidence="1" type="ORF">CBF30_08195</name>
</gene>
<protein>
    <recommendedName>
        <fullName evidence="3">MepB protein</fullName>
    </recommendedName>
</protein>
<dbReference type="AlphaFoldDB" id="A0A430AH90"/>
<dbReference type="OrthoDB" id="4954833at2"/>
<sequence length="164" mass="19369">MELNRWLCELENQKTDEYCIDLEEQNKEYSGAMIPFEQDWIRFRKAKITPKKIGQFVAFWEKKAGKNSPYFSDTKASFTVIYVENKEQSGVFIFPKKVLVEQGVLSSSTKKGKMAIRVYPSWDAPTSKQAQQTQKWQVQYFYQLNEQQNDTLQKLDHCITKMRT</sequence>
<evidence type="ECO:0008006" key="3">
    <source>
        <dbReference type="Google" id="ProtNLM"/>
    </source>
</evidence>
<organism evidence="1 2">
    <name type="scientific">Vagococcus entomophilus</name>
    <dbReference type="NCBI Taxonomy" id="1160095"/>
    <lineage>
        <taxon>Bacteria</taxon>
        <taxon>Bacillati</taxon>
        <taxon>Bacillota</taxon>
        <taxon>Bacilli</taxon>
        <taxon>Lactobacillales</taxon>
        <taxon>Enterococcaceae</taxon>
        <taxon>Vagococcus</taxon>
    </lineage>
</organism>
<dbReference type="InterPro" id="IPR038231">
    <property type="entry name" value="MepB-like_sf"/>
</dbReference>
<evidence type="ECO:0000313" key="1">
    <source>
        <dbReference type="EMBL" id="RSU07224.1"/>
    </source>
</evidence>
<name>A0A430AH90_9ENTE</name>
<dbReference type="PIRSF" id="PIRSF032285">
    <property type="entry name" value="UCP032285"/>
    <property type="match status" value="1"/>
</dbReference>
<evidence type="ECO:0000313" key="2">
    <source>
        <dbReference type="Proteomes" id="UP000288669"/>
    </source>
</evidence>
<dbReference type="RefSeq" id="WP_126824982.1">
    <property type="nucleotide sequence ID" value="NZ_JBHLWU010000002.1"/>
</dbReference>
<keyword evidence="2" id="KW-1185">Reference proteome</keyword>
<dbReference type="Proteomes" id="UP000288669">
    <property type="component" value="Unassembled WGS sequence"/>
</dbReference>
<comment type="caution">
    <text evidence="1">The sequence shown here is derived from an EMBL/GenBank/DDBJ whole genome shotgun (WGS) entry which is preliminary data.</text>
</comment>
<dbReference type="InterPro" id="IPR011235">
    <property type="entry name" value="MepB-like"/>
</dbReference>
<reference evidence="1 2" key="1">
    <citation type="submission" date="2017-05" db="EMBL/GenBank/DDBJ databases">
        <title>Vagococcus spp. assemblies.</title>
        <authorList>
            <person name="Gulvik C.A."/>
        </authorList>
    </citation>
    <scope>NUCLEOTIDE SEQUENCE [LARGE SCALE GENOMIC DNA]</scope>
    <source>
        <strain evidence="1 2">DSM 24756</strain>
    </source>
</reference>
<accession>A0A430AH90</accession>
<dbReference type="Pfam" id="PF08877">
    <property type="entry name" value="MepB-like"/>
    <property type="match status" value="1"/>
</dbReference>